<evidence type="ECO:0000256" key="2">
    <source>
        <dbReference type="ARBA" id="ARBA00022737"/>
    </source>
</evidence>
<evidence type="ECO:0000256" key="5">
    <source>
        <dbReference type="SAM" id="MobiDB-lite"/>
    </source>
</evidence>
<dbReference type="InterPro" id="IPR015943">
    <property type="entry name" value="WD40/YVTN_repeat-like_dom_sf"/>
</dbReference>
<evidence type="ECO:0000313" key="7">
    <source>
        <dbReference type="Proteomes" id="UP001150062"/>
    </source>
</evidence>
<gene>
    <name evidence="6" type="ORF">M0813_25059</name>
</gene>
<feature type="compositionally biased region" description="Basic and acidic residues" evidence="5">
    <location>
        <begin position="470"/>
        <end position="496"/>
    </location>
</feature>
<evidence type="ECO:0000313" key="6">
    <source>
        <dbReference type="EMBL" id="KAJ6239597.1"/>
    </source>
</evidence>
<keyword evidence="7" id="KW-1185">Reference proteome</keyword>
<feature type="region of interest" description="Disordered" evidence="5">
    <location>
        <begin position="456"/>
        <end position="498"/>
    </location>
</feature>
<sequence length="734" mass="84597">MSLQLNESFGVASCSFPSVWPICKYFNQESESNSEFYAYVPLGGFMVRWNIKTLERKTLFKLNKFISYSGKVSSDSKHYISSFYPGVVSVYYGMDFKNSYILERDFVISIDLYSNRILTISRFVRSAKKTHYLCCHEYSAEDEYQIKEIFKQEGHCVTACFLNEATIFSVEHLEKDKTTNNIITIQNIEKNEIVSKQTITGKKKLIYATNIPNHKNLVATTWSNGEIQIMKIRSKNQNNKKQNIQIIQTVKVRKYGQVRTITFLRNGNIFAVPSDRTSISFYKKDENGLYQFLVNRKGLENGEISVLYESNNGNLWVANENCLAYIKIYLDEKNKLLSIDNENENENKNKLKNEKIENEIEMDKEKSHYKFQFHSLSAVGMGSSKNNLFVGDLSGRICNWLLDSEHRIPYNWITIKNDAVRSLCVTETSRLFVGSMYGKIIDCSYILNNKDKKKGLETKKNNGNGNGNENKNENKNEEEKEKEKKKEEEKEGREQEENLQSIIINSEAAINCLENYQITDDLEIFAGGDGKGYLHFFNNINQKTQSFQCHSTEIWDISYNKKKELNSNDQKVLKFYLITSSEDFTSKIWKIQIQQNTQSQKQIDIQMDEIQLLTGHKAAVTCNVWSNDLICTGSDDATVRVYSWDKEQEKAIFKHTINANTLYITYMKSISKDGSLIALVTEDGFLIIYDIINLKQIAKNKAHLGSIEGLEIINQTIYTCGSDNIIQSFSLLNN</sequence>
<dbReference type="SUPFAM" id="SSF50998">
    <property type="entry name" value="Quinoprotein alcohol dehydrogenase-like"/>
    <property type="match status" value="1"/>
</dbReference>
<dbReference type="PANTHER" id="PTHR44019">
    <property type="entry name" value="WD REPEAT-CONTAINING PROTEIN 55"/>
    <property type="match status" value="1"/>
</dbReference>
<dbReference type="PANTHER" id="PTHR44019:SF8">
    <property type="entry name" value="POC1 CENTRIOLAR PROTEIN HOMOLOG"/>
    <property type="match status" value="1"/>
</dbReference>
<dbReference type="Pfam" id="PF07494">
    <property type="entry name" value="Reg_prop"/>
    <property type="match status" value="1"/>
</dbReference>
<accession>A0ABQ8Y608</accession>
<evidence type="ECO:0000256" key="1">
    <source>
        <dbReference type="ARBA" id="ARBA00022574"/>
    </source>
</evidence>
<feature type="repeat" description="WD" evidence="3">
    <location>
        <begin position="613"/>
        <end position="643"/>
    </location>
</feature>
<dbReference type="EMBL" id="JAOAOG010000221">
    <property type="protein sequence ID" value="KAJ6239597.1"/>
    <property type="molecule type" value="Genomic_DNA"/>
</dbReference>
<dbReference type="PROSITE" id="PS50082">
    <property type="entry name" value="WD_REPEATS_2"/>
    <property type="match status" value="1"/>
</dbReference>
<reference evidence="6" key="1">
    <citation type="submission" date="2022-08" db="EMBL/GenBank/DDBJ databases">
        <title>Novel sulfate-reducing endosymbionts in the free-living metamonad Anaeramoeba.</title>
        <authorList>
            <person name="Jerlstrom-Hultqvist J."/>
            <person name="Cepicka I."/>
            <person name="Gallot-Lavallee L."/>
            <person name="Salas-Leiva D."/>
            <person name="Curtis B.A."/>
            <person name="Zahonova K."/>
            <person name="Pipaliya S."/>
            <person name="Dacks J."/>
            <person name="Roger A.J."/>
        </authorList>
    </citation>
    <scope>NUCLEOTIDE SEQUENCE</scope>
    <source>
        <strain evidence="6">Schooner1</strain>
    </source>
</reference>
<evidence type="ECO:0000256" key="3">
    <source>
        <dbReference type="PROSITE-ProRule" id="PRU00221"/>
    </source>
</evidence>
<keyword evidence="4" id="KW-0175">Coiled coil</keyword>
<protein>
    <submittedName>
        <fullName evidence="6">Division protein</fullName>
    </submittedName>
</protein>
<feature type="coiled-coil region" evidence="4">
    <location>
        <begin position="334"/>
        <end position="361"/>
    </location>
</feature>
<comment type="caution">
    <text evidence="6">The sequence shown here is derived from an EMBL/GenBank/DDBJ whole genome shotgun (WGS) entry which is preliminary data.</text>
</comment>
<dbReference type="SMART" id="SM00320">
    <property type="entry name" value="WD40"/>
    <property type="match status" value="4"/>
</dbReference>
<dbReference type="SUPFAM" id="SSF50978">
    <property type="entry name" value="WD40 repeat-like"/>
    <property type="match status" value="1"/>
</dbReference>
<dbReference type="Pfam" id="PF00400">
    <property type="entry name" value="WD40"/>
    <property type="match status" value="2"/>
</dbReference>
<dbReference type="Gene3D" id="2.130.10.10">
    <property type="entry name" value="YVTN repeat-like/Quinoprotein amine dehydrogenase"/>
    <property type="match status" value="2"/>
</dbReference>
<name>A0ABQ8Y608_9EUKA</name>
<evidence type="ECO:0000256" key="4">
    <source>
        <dbReference type="SAM" id="Coils"/>
    </source>
</evidence>
<dbReference type="InterPro" id="IPR011110">
    <property type="entry name" value="Reg_prop"/>
</dbReference>
<organism evidence="6 7">
    <name type="scientific">Anaeramoeba flamelloides</name>
    <dbReference type="NCBI Taxonomy" id="1746091"/>
    <lineage>
        <taxon>Eukaryota</taxon>
        <taxon>Metamonada</taxon>
        <taxon>Anaeramoebidae</taxon>
        <taxon>Anaeramoeba</taxon>
    </lineage>
</organism>
<dbReference type="InterPro" id="IPR036322">
    <property type="entry name" value="WD40_repeat_dom_sf"/>
</dbReference>
<dbReference type="InterPro" id="IPR050505">
    <property type="entry name" value="WDR55/POC1"/>
</dbReference>
<proteinExistence type="predicted"/>
<keyword evidence="1 3" id="KW-0853">WD repeat</keyword>
<dbReference type="InterPro" id="IPR001680">
    <property type="entry name" value="WD40_rpt"/>
</dbReference>
<dbReference type="Proteomes" id="UP001150062">
    <property type="component" value="Unassembled WGS sequence"/>
</dbReference>
<dbReference type="InterPro" id="IPR011047">
    <property type="entry name" value="Quinoprotein_ADH-like_sf"/>
</dbReference>
<keyword evidence="2" id="KW-0677">Repeat</keyword>